<dbReference type="InterPro" id="IPR004367">
    <property type="entry name" value="Cyclin_C-dom"/>
</dbReference>
<dbReference type="SMART" id="SM00385">
    <property type="entry name" value="CYCLIN"/>
    <property type="match status" value="2"/>
</dbReference>
<evidence type="ECO:0000256" key="4">
    <source>
        <dbReference type="ARBA" id="ARBA00023306"/>
    </source>
</evidence>
<dbReference type="EMBL" id="CAJOBD010001402">
    <property type="protein sequence ID" value="CAF3795757.1"/>
    <property type="molecule type" value="Genomic_DNA"/>
</dbReference>
<comment type="caution">
    <text evidence="9">The sequence shown here is derived from an EMBL/GenBank/DDBJ whole genome shotgun (WGS) entry which is preliminary data.</text>
</comment>
<evidence type="ECO:0000256" key="1">
    <source>
        <dbReference type="ARBA" id="ARBA00022618"/>
    </source>
</evidence>
<accession>A0A814PSN5</accession>
<dbReference type="AlphaFoldDB" id="A0A814PSN5"/>
<evidence type="ECO:0000313" key="9">
    <source>
        <dbReference type="EMBL" id="CAF1110065.1"/>
    </source>
</evidence>
<keyword evidence="2" id="KW-0498">Mitosis</keyword>
<feature type="region of interest" description="Disordered" evidence="6">
    <location>
        <begin position="1"/>
        <end position="27"/>
    </location>
</feature>
<feature type="domain" description="Cyclin-like" evidence="7">
    <location>
        <begin position="195"/>
        <end position="279"/>
    </location>
</feature>
<dbReference type="Pfam" id="PF00134">
    <property type="entry name" value="Cyclin_N"/>
    <property type="match status" value="1"/>
</dbReference>
<evidence type="ECO:0000313" key="10">
    <source>
        <dbReference type="EMBL" id="CAF3795757.1"/>
    </source>
</evidence>
<dbReference type="PANTHER" id="PTHR10177">
    <property type="entry name" value="CYCLINS"/>
    <property type="match status" value="1"/>
</dbReference>
<feature type="compositionally biased region" description="Low complexity" evidence="6">
    <location>
        <begin position="15"/>
        <end position="27"/>
    </location>
</feature>
<dbReference type="FunFam" id="1.10.472.10:FF:000001">
    <property type="entry name" value="G2/mitotic-specific cyclin"/>
    <property type="match status" value="1"/>
</dbReference>
<dbReference type="InterPro" id="IPR013763">
    <property type="entry name" value="Cyclin-like_dom"/>
</dbReference>
<dbReference type="Proteomes" id="UP000663836">
    <property type="component" value="Unassembled WGS sequence"/>
</dbReference>
<keyword evidence="3 5" id="KW-0195">Cyclin</keyword>
<keyword evidence="4" id="KW-0131">Cell cycle</keyword>
<dbReference type="EMBL" id="CAJNOT010000921">
    <property type="protein sequence ID" value="CAF1110065.1"/>
    <property type="molecule type" value="Genomic_DNA"/>
</dbReference>
<gene>
    <name evidence="10" type="ORF">JBS370_LOCUS15012</name>
    <name evidence="9" type="ORF">ZHD862_LOCUS18064</name>
</gene>
<evidence type="ECO:0000313" key="11">
    <source>
        <dbReference type="Proteomes" id="UP000663864"/>
    </source>
</evidence>
<dbReference type="GO" id="GO:0044772">
    <property type="term" value="P:mitotic cell cycle phase transition"/>
    <property type="evidence" value="ECO:0007669"/>
    <property type="project" value="InterPro"/>
</dbReference>
<dbReference type="PIRSF" id="PIRSF001771">
    <property type="entry name" value="Cyclin_A_B_D_E"/>
    <property type="match status" value="1"/>
</dbReference>
<dbReference type="Pfam" id="PF02984">
    <property type="entry name" value="Cyclin_C"/>
    <property type="match status" value="1"/>
</dbReference>
<dbReference type="InterPro" id="IPR006671">
    <property type="entry name" value="Cyclin_N"/>
</dbReference>
<feature type="domain" description="Cyclin-like" evidence="7">
    <location>
        <begin position="292"/>
        <end position="388"/>
    </location>
</feature>
<evidence type="ECO:0000259" key="8">
    <source>
        <dbReference type="SMART" id="SM01332"/>
    </source>
</evidence>
<dbReference type="GO" id="GO:0051301">
    <property type="term" value="P:cell division"/>
    <property type="evidence" value="ECO:0007669"/>
    <property type="project" value="UniProtKB-KW"/>
</dbReference>
<sequence>MSHYSTFLRPYHGKTTNSTNNSSSLNDENSTIKNLIFKHTSKTQQISINTNDKKGTMRGILGEVGNMTLSNKPIISKPKTIQQQQQQKNSVEIIIQSQSNNNILSSVVPPSTTEIVVNEIEEIIFDDNFQLSTDIPAEFDCDSGDLNNITTVSELIVDICKYWKELEQHTPIRQSFLLHRSEGTASPQNRAVLIDWLYQVHDRFKLLSDTFHMTIHLIDRYLQIIDVSKHELQLIGSTALLLACKYEEMAIPGMNDFVYVSDNAYSKEDMKEMERRMITTLSFDLGRPLSINYLRRYSKIIQATDIEHTLGKYLLDLTFIDHSFSHILPSYISACASFLSRYLLAYKRITSLTSISLLIENLWPKKFMFYHTGYIYEQLYQGIEQLGQLLIEQDKIKLKSVQKKFSQSNMFSIAQNSCCKSAYVQIALSNLLK</sequence>
<reference evidence="9" key="1">
    <citation type="submission" date="2021-02" db="EMBL/GenBank/DDBJ databases">
        <authorList>
            <person name="Nowell W R."/>
        </authorList>
    </citation>
    <scope>NUCLEOTIDE SEQUENCE</scope>
</reference>
<dbReference type="GO" id="GO:0016538">
    <property type="term" value="F:cyclin-dependent protein serine/threonine kinase regulator activity"/>
    <property type="evidence" value="ECO:0007669"/>
    <property type="project" value="InterPro"/>
</dbReference>
<dbReference type="InterPro" id="IPR039361">
    <property type="entry name" value="Cyclin"/>
</dbReference>
<proteinExistence type="inferred from homology"/>
<dbReference type="InterPro" id="IPR036915">
    <property type="entry name" value="Cyclin-like_sf"/>
</dbReference>
<dbReference type="SMART" id="SM01332">
    <property type="entry name" value="Cyclin_C"/>
    <property type="match status" value="1"/>
</dbReference>
<dbReference type="InterPro" id="IPR048258">
    <property type="entry name" value="Cyclins_cyclin-box"/>
</dbReference>
<dbReference type="InterPro" id="IPR046965">
    <property type="entry name" value="Cyclin_A/B-like"/>
</dbReference>
<evidence type="ECO:0000259" key="7">
    <source>
        <dbReference type="SMART" id="SM00385"/>
    </source>
</evidence>
<evidence type="ECO:0000256" key="6">
    <source>
        <dbReference type="SAM" id="MobiDB-lite"/>
    </source>
</evidence>
<dbReference type="Gene3D" id="1.10.472.10">
    <property type="entry name" value="Cyclin-like"/>
    <property type="match status" value="2"/>
</dbReference>
<organism evidence="9 11">
    <name type="scientific">Rotaria sordida</name>
    <dbReference type="NCBI Taxonomy" id="392033"/>
    <lineage>
        <taxon>Eukaryota</taxon>
        <taxon>Metazoa</taxon>
        <taxon>Spiralia</taxon>
        <taxon>Gnathifera</taxon>
        <taxon>Rotifera</taxon>
        <taxon>Eurotatoria</taxon>
        <taxon>Bdelloidea</taxon>
        <taxon>Philodinida</taxon>
        <taxon>Philodinidae</taxon>
        <taxon>Rotaria</taxon>
    </lineage>
</organism>
<evidence type="ECO:0000256" key="2">
    <source>
        <dbReference type="ARBA" id="ARBA00022776"/>
    </source>
</evidence>
<keyword evidence="1" id="KW-0132">Cell division</keyword>
<feature type="domain" description="Cyclin C-terminal" evidence="8">
    <location>
        <begin position="288"/>
        <end position="419"/>
    </location>
</feature>
<evidence type="ECO:0000256" key="3">
    <source>
        <dbReference type="ARBA" id="ARBA00023127"/>
    </source>
</evidence>
<dbReference type="PROSITE" id="PS00292">
    <property type="entry name" value="CYCLINS"/>
    <property type="match status" value="1"/>
</dbReference>
<dbReference type="Proteomes" id="UP000663864">
    <property type="component" value="Unassembled WGS sequence"/>
</dbReference>
<comment type="similarity">
    <text evidence="5">Belongs to the cyclin family.</text>
</comment>
<protein>
    <submittedName>
        <fullName evidence="9">Uncharacterized protein</fullName>
    </submittedName>
</protein>
<evidence type="ECO:0000256" key="5">
    <source>
        <dbReference type="RuleBase" id="RU000383"/>
    </source>
</evidence>
<dbReference type="SUPFAM" id="SSF47954">
    <property type="entry name" value="Cyclin-like"/>
    <property type="match status" value="2"/>
</dbReference>
<name>A0A814PSN5_9BILA</name>